<dbReference type="Pfam" id="PF06831">
    <property type="entry name" value="H2TH"/>
    <property type="match status" value="1"/>
</dbReference>
<keyword evidence="4 15" id="KW-0479">Metal-binding</keyword>
<accession>A0A9C9ENW1</accession>
<dbReference type="Gene3D" id="3.20.190.10">
    <property type="entry name" value="MutM-like, N-terminal"/>
    <property type="match status" value="1"/>
</dbReference>
<dbReference type="InterPro" id="IPR015887">
    <property type="entry name" value="DNA_glyclase_Znf_dom_DNA_BS"/>
</dbReference>
<dbReference type="Pfam" id="PF06827">
    <property type="entry name" value="zf-FPG_IleRS"/>
    <property type="match status" value="1"/>
</dbReference>
<dbReference type="InterPro" id="IPR035937">
    <property type="entry name" value="FPG_N"/>
</dbReference>
<dbReference type="GO" id="GO:0003684">
    <property type="term" value="F:damaged DNA binding"/>
    <property type="evidence" value="ECO:0007669"/>
    <property type="project" value="InterPro"/>
</dbReference>
<keyword evidence="6 15" id="KW-0863">Zinc-finger</keyword>
<dbReference type="PANTHER" id="PTHR22993:SF9">
    <property type="entry name" value="FORMAMIDOPYRIMIDINE-DNA GLYCOSYLASE"/>
    <property type="match status" value="1"/>
</dbReference>
<feature type="active site" description="Proton donor; for delta-elimination activity" evidence="15">
    <location>
        <position position="285"/>
    </location>
</feature>
<comment type="catalytic activity">
    <reaction evidence="14 15">
        <text>2'-deoxyribonucleotide-(2'-deoxyribose 5'-phosphate)-2'-deoxyribonucleotide-DNA = a 3'-end 2'-deoxyribonucleotide-(2,3-dehydro-2,3-deoxyribose 5'-phosphate)-DNA + a 5'-end 5'-phospho-2'-deoxyribonucleoside-DNA + H(+)</text>
        <dbReference type="Rhea" id="RHEA:66592"/>
        <dbReference type="Rhea" id="RHEA-COMP:13180"/>
        <dbReference type="Rhea" id="RHEA-COMP:16897"/>
        <dbReference type="Rhea" id="RHEA-COMP:17067"/>
        <dbReference type="ChEBI" id="CHEBI:15378"/>
        <dbReference type="ChEBI" id="CHEBI:136412"/>
        <dbReference type="ChEBI" id="CHEBI:157695"/>
        <dbReference type="ChEBI" id="CHEBI:167181"/>
        <dbReference type="EC" id="4.2.99.18"/>
    </reaction>
</comment>
<evidence type="ECO:0000259" key="17">
    <source>
        <dbReference type="PROSITE" id="PS51068"/>
    </source>
</evidence>
<comment type="function">
    <text evidence="15">Involved in base excision repair of DNA damaged by oxidation or by mutagenic agents. Acts as DNA glycosylase that recognizes and removes damaged bases. Has a preference for oxidized purines, such as 7,8-dihydro-8-oxoguanine (8-oxoG). Has AP (apurinic/apyrimidinic) lyase activity and introduces nicks in the DNA strand. Cleaves the DNA backbone by beta-delta elimination to generate a single-strand break at the site of the removed base with both 3'- and 5'-phosphates.</text>
</comment>
<dbReference type="InterPro" id="IPR015886">
    <property type="entry name" value="H2TH_FPG"/>
</dbReference>
<evidence type="ECO:0000256" key="3">
    <source>
        <dbReference type="ARBA" id="ARBA00011245"/>
    </source>
</evidence>
<comment type="subunit">
    <text evidence="3 15">Monomer.</text>
</comment>
<organism evidence="18 19">
    <name type="scientific">candidate division WOR-3 bacterium</name>
    <dbReference type="NCBI Taxonomy" id="2052148"/>
    <lineage>
        <taxon>Bacteria</taxon>
        <taxon>Bacteria division WOR-3</taxon>
    </lineage>
</organism>
<evidence type="ECO:0000256" key="7">
    <source>
        <dbReference type="ARBA" id="ARBA00022801"/>
    </source>
</evidence>
<dbReference type="InterPro" id="IPR012319">
    <property type="entry name" value="FPG_cat"/>
</dbReference>
<feature type="active site" description="Schiff-base intermediate with DNA" evidence="15">
    <location>
        <position position="23"/>
    </location>
</feature>
<reference evidence="18" key="1">
    <citation type="journal article" date="2020" name="mSystems">
        <title>Genome- and Community-Level Interaction Insights into Carbon Utilization and Element Cycling Functions of Hydrothermarchaeota in Hydrothermal Sediment.</title>
        <authorList>
            <person name="Zhou Z."/>
            <person name="Liu Y."/>
            <person name="Xu W."/>
            <person name="Pan J."/>
            <person name="Luo Z.H."/>
            <person name="Li M."/>
        </authorList>
    </citation>
    <scope>NUCLEOTIDE SEQUENCE</scope>
    <source>
        <strain evidence="18">HyVt-388</strain>
    </source>
</reference>
<evidence type="ECO:0000256" key="14">
    <source>
        <dbReference type="ARBA" id="ARBA00044632"/>
    </source>
</evidence>
<feature type="active site" description="Proton donor" evidence="15">
    <location>
        <position position="24"/>
    </location>
</feature>
<dbReference type="FunFam" id="1.10.8.50:FF:000003">
    <property type="entry name" value="Formamidopyrimidine-DNA glycosylase"/>
    <property type="match status" value="1"/>
</dbReference>
<keyword evidence="13 15" id="KW-0326">Glycosidase</keyword>
<dbReference type="GO" id="GO:0140078">
    <property type="term" value="F:class I DNA-(apurinic or apyrimidinic site) endonuclease activity"/>
    <property type="evidence" value="ECO:0007669"/>
    <property type="project" value="UniProtKB-EC"/>
</dbReference>
<dbReference type="NCBIfam" id="NF002211">
    <property type="entry name" value="PRK01103.1"/>
    <property type="match status" value="1"/>
</dbReference>
<dbReference type="InterPro" id="IPR010979">
    <property type="entry name" value="Ribosomal_uS13-like_H2TH"/>
</dbReference>
<comment type="cofactor">
    <cofactor evidence="15">
        <name>Zn(2+)</name>
        <dbReference type="ChEBI" id="CHEBI:29105"/>
    </cofactor>
    <text evidence="15">Binds 1 zinc ion per subunit.</text>
</comment>
<evidence type="ECO:0000256" key="10">
    <source>
        <dbReference type="ARBA" id="ARBA00023204"/>
    </source>
</evidence>
<dbReference type="PROSITE" id="PS01242">
    <property type="entry name" value="ZF_FPG_1"/>
    <property type="match status" value="1"/>
</dbReference>
<proteinExistence type="inferred from homology"/>
<evidence type="ECO:0000259" key="16">
    <source>
        <dbReference type="PROSITE" id="PS51066"/>
    </source>
</evidence>
<dbReference type="EC" id="4.2.99.18" evidence="15"/>
<dbReference type="InterPro" id="IPR000214">
    <property type="entry name" value="Znf_DNA_glyclase/AP_lyase"/>
</dbReference>
<comment type="similarity">
    <text evidence="2 15">Belongs to the FPG family.</text>
</comment>
<evidence type="ECO:0000313" key="18">
    <source>
        <dbReference type="EMBL" id="HEC79608.1"/>
    </source>
</evidence>
<dbReference type="Proteomes" id="UP000885826">
    <property type="component" value="Unassembled WGS sequence"/>
</dbReference>
<dbReference type="SMART" id="SM00898">
    <property type="entry name" value="Fapy_DNA_glyco"/>
    <property type="match status" value="1"/>
</dbReference>
<keyword evidence="12 15" id="KW-0511">Multifunctional enzyme</keyword>
<dbReference type="EMBL" id="DRIG01000111">
    <property type="protein sequence ID" value="HEC79608.1"/>
    <property type="molecule type" value="Genomic_DNA"/>
</dbReference>
<dbReference type="PROSITE" id="PS51068">
    <property type="entry name" value="FPG_CAT"/>
    <property type="match status" value="1"/>
</dbReference>
<dbReference type="InterPro" id="IPR010663">
    <property type="entry name" value="Znf_FPG/IleRS"/>
</dbReference>
<evidence type="ECO:0000256" key="6">
    <source>
        <dbReference type="ARBA" id="ARBA00022771"/>
    </source>
</evidence>
<dbReference type="Gene3D" id="1.10.8.50">
    <property type="match status" value="1"/>
</dbReference>
<evidence type="ECO:0000256" key="1">
    <source>
        <dbReference type="ARBA" id="ARBA00001668"/>
    </source>
</evidence>
<keyword evidence="8 15" id="KW-0862">Zinc</keyword>
<dbReference type="InterPro" id="IPR020629">
    <property type="entry name" value="FPG_Glyclase"/>
</dbReference>
<keyword evidence="10 15" id="KW-0234">DNA repair</keyword>
<feature type="binding site" evidence="15">
    <location>
        <position position="176"/>
    </location>
    <ligand>
        <name>DNA</name>
        <dbReference type="ChEBI" id="CHEBI:16991"/>
    </ligand>
</feature>
<evidence type="ECO:0000256" key="2">
    <source>
        <dbReference type="ARBA" id="ARBA00009409"/>
    </source>
</evidence>
<evidence type="ECO:0000256" key="12">
    <source>
        <dbReference type="ARBA" id="ARBA00023268"/>
    </source>
</evidence>
<feature type="domain" description="Formamidopyrimidine-DNA glycosylase catalytic" evidence="17">
    <location>
        <begin position="23"/>
        <end position="135"/>
    </location>
</feature>
<dbReference type="GO" id="GO:0034039">
    <property type="term" value="F:8-oxo-7,8-dihydroguanine DNA N-glycosylase activity"/>
    <property type="evidence" value="ECO:0007669"/>
    <property type="project" value="TreeGrafter"/>
</dbReference>
<comment type="caution">
    <text evidence="18">The sequence shown here is derived from an EMBL/GenBank/DDBJ whole genome shotgun (WGS) entry which is preliminary data.</text>
</comment>
<dbReference type="PANTHER" id="PTHR22993">
    <property type="entry name" value="FORMAMIDOPYRIMIDINE-DNA GLYCOSYLASE"/>
    <property type="match status" value="1"/>
</dbReference>
<evidence type="ECO:0000256" key="9">
    <source>
        <dbReference type="ARBA" id="ARBA00023125"/>
    </source>
</evidence>
<comment type="catalytic activity">
    <reaction evidence="1 15">
        <text>Hydrolysis of DNA containing ring-opened 7-methylguanine residues, releasing 2,6-diamino-4-hydroxy-5-(N-methyl)formamidopyrimidine.</text>
        <dbReference type="EC" id="3.2.2.23"/>
    </reaction>
</comment>
<dbReference type="NCBIfam" id="TIGR00577">
    <property type="entry name" value="fpg"/>
    <property type="match status" value="1"/>
</dbReference>
<name>A0A9C9ENW1_UNCW3</name>
<dbReference type="EC" id="3.2.2.23" evidence="15"/>
<keyword evidence="9 15" id="KW-0238">DNA-binding</keyword>
<keyword evidence="5 15" id="KW-0227">DNA damage</keyword>
<dbReference type="SUPFAM" id="SSF81624">
    <property type="entry name" value="N-terminal domain of MutM-like DNA repair proteins"/>
    <property type="match status" value="1"/>
</dbReference>
<keyword evidence="11 15" id="KW-0456">Lyase</keyword>
<evidence type="ECO:0000313" key="19">
    <source>
        <dbReference type="Proteomes" id="UP000885826"/>
    </source>
</evidence>
<evidence type="ECO:0000256" key="15">
    <source>
        <dbReference type="HAMAP-Rule" id="MF_00103"/>
    </source>
</evidence>
<keyword evidence="7 15" id="KW-0378">Hydrolase</keyword>
<dbReference type="HAMAP" id="MF_00103">
    <property type="entry name" value="Fapy_DNA_glycosyl"/>
    <property type="match status" value="1"/>
</dbReference>
<gene>
    <name evidence="15 18" type="primary">mutM</name>
    <name evidence="15" type="synonym">fpg</name>
    <name evidence="18" type="ORF">ENI34_10820</name>
</gene>
<feature type="binding site" evidence="15">
    <location>
        <position position="132"/>
    </location>
    <ligand>
        <name>DNA</name>
        <dbReference type="ChEBI" id="CHEBI:16991"/>
    </ligand>
</feature>
<dbReference type="GO" id="GO:0008270">
    <property type="term" value="F:zinc ion binding"/>
    <property type="evidence" value="ECO:0007669"/>
    <property type="project" value="UniProtKB-UniRule"/>
</dbReference>
<evidence type="ECO:0000256" key="4">
    <source>
        <dbReference type="ARBA" id="ARBA00022723"/>
    </source>
</evidence>
<sequence length="295" mass="34171">MQQKEKRVGEEVEKALRREITLPELPEVETIRRELSRRIINKRIISCSILRKEVIEYPGPASFRKSITGEEITAVIRRAKYLIIELTNQKRLIFHLRLSGTVLLKKPGCAPERFTRVIIGLNGLQLFFNEPRVLGRIYLQHRNKRYKIPKGLYTLGYEPISPEFDFNYLRSKIKGRKARIKSLLLDQHICAGVGNIYSDEALFHAGITPLRRADRLTTEEILKLVFSLKDVLNKAIDNFGTSVSDYHRIDGEEGNFQKYLYVYSREGEPCRICGTEIALTKISNRSTRFCPKCQK</sequence>
<evidence type="ECO:0000256" key="5">
    <source>
        <dbReference type="ARBA" id="ARBA00022763"/>
    </source>
</evidence>
<evidence type="ECO:0000256" key="13">
    <source>
        <dbReference type="ARBA" id="ARBA00023295"/>
    </source>
</evidence>
<dbReference type="GO" id="GO:0006284">
    <property type="term" value="P:base-excision repair"/>
    <property type="evidence" value="ECO:0007669"/>
    <property type="project" value="InterPro"/>
</dbReference>
<comment type="caution">
    <text evidence="15">Lacks conserved residue(s) required for the propagation of feature annotation.</text>
</comment>
<protein>
    <recommendedName>
        <fullName evidence="15">Formamidopyrimidine-DNA glycosylase</fullName>
        <shortName evidence="15">Fapy-DNA glycosylase</shortName>
        <ecNumber evidence="15">3.2.2.23</ecNumber>
    </recommendedName>
    <alternativeName>
        <fullName evidence="15">DNA-(apurinic or apyrimidinic site) lyase MutM</fullName>
        <shortName evidence="15">AP lyase MutM</shortName>
        <ecNumber evidence="15">4.2.99.18</ecNumber>
    </alternativeName>
</protein>
<evidence type="ECO:0000256" key="11">
    <source>
        <dbReference type="ARBA" id="ARBA00023239"/>
    </source>
</evidence>
<feature type="domain" description="FPG-type" evidence="16">
    <location>
        <begin position="261"/>
        <end position="295"/>
    </location>
</feature>
<dbReference type="AlphaFoldDB" id="A0A9C9ENW1"/>
<feature type="active site" description="Proton donor; for beta-elimination activity" evidence="15">
    <location>
        <position position="80"/>
    </location>
</feature>
<dbReference type="Pfam" id="PF01149">
    <property type="entry name" value="Fapy_DNA_glyco"/>
    <property type="match status" value="1"/>
</dbReference>
<dbReference type="SUPFAM" id="SSF46946">
    <property type="entry name" value="S13-like H2TH domain"/>
    <property type="match status" value="1"/>
</dbReference>
<dbReference type="CDD" id="cd08966">
    <property type="entry name" value="EcFpg-like_N"/>
    <property type="match status" value="1"/>
</dbReference>
<dbReference type="SMART" id="SM01232">
    <property type="entry name" value="H2TH"/>
    <property type="match status" value="1"/>
</dbReference>
<dbReference type="SUPFAM" id="SSF57716">
    <property type="entry name" value="Glucocorticoid receptor-like (DNA-binding domain)"/>
    <property type="match status" value="1"/>
</dbReference>
<dbReference type="PROSITE" id="PS51066">
    <property type="entry name" value="ZF_FPG_2"/>
    <property type="match status" value="1"/>
</dbReference>
<evidence type="ECO:0000256" key="8">
    <source>
        <dbReference type="ARBA" id="ARBA00022833"/>
    </source>
</evidence>